<dbReference type="EMBL" id="JAVRRL010000062">
    <property type="protein sequence ID" value="KAK5109573.1"/>
    <property type="molecule type" value="Genomic_DNA"/>
</dbReference>
<dbReference type="InterPro" id="IPR052786">
    <property type="entry name" value="Spore_wall_assembly"/>
</dbReference>
<feature type="transmembrane region" description="Helical" evidence="5">
    <location>
        <begin position="55"/>
        <end position="72"/>
    </location>
</feature>
<reference evidence="6" key="1">
    <citation type="submission" date="2023-08" db="EMBL/GenBank/DDBJ databases">
        <title>Black Yeasts Isolated from many extreme environments.</title>
        <authorList>
            <person name="Coleine C."/>
            <person name="Stajich J.E."/>
            <person name="Selbmann L."/>
        </authorList>
    </citation>
    <scope>NUCLEOTIDE SEQUENCE</scope>
    <source>
        <strain evidence="6">CCFEE 5401</strain>
    </source>
</reference>
<keyword evidence="3 5" id="KW-1133">Transmembrane helix</keyword>
<evidence type="ECO:0008006" key="8">
    <source>
        <dbReference type="Google" id="ProtNLM"/>
    </source>
</evidence>
<evidence type="ECO:0000256" key="1">
    <source>
        <dbReference type="ARBA" id="ARBA00004141"/>
    </source>
</evidence>
<gene>
    <name evidence="6" type="ORF">LTR62_006924</name>
</gene>
<dbReference type="Pfam" id="PF07264">
    <property type="entry name" value="EI24"/>
    <property type="match status" value="1"/>
</dbReference>
<evidence type="ECO:0000313" key="7">
    <source>
        <dbReference type="Proteomes" id="UP001310890"/>
    </source>
</evidence>
<feature type="transmembrane region" description="Helical" evidence="5">
    <location>
        <begin position="172"/>
        <end position="192"/>
    </location>
</feature>
<sequence length="280" mass="30184">MSASTKIKDTAMQEATKLRQVAEEGAKSGAYIYPLRGIVFFATHKDLYKPLFQRLTPTIGLGVGITALMFFFTYVPQLAVLFFTSGPLAALTTILLVLSESSTLTMVLSKALLIQDGLIDTFDGTLLAKGQADLVARDRQVKSGGAGFAIARLGKLASRPFQKFTPTAIIRYFMYLPLNFIPVVGTVAFVVLQGRQYGPNAHARYFQLKGMNAAQKEKFIEEHKGGYASFGVVATLLETVPIVGIVMAYTNACGAAMWAADLEQGAGTAPQLQQQAKKAA</sequence>
<dbReference type="Proteomes" id="UP001310890">
    <property type="component" value="Unassembled WGS sequence"/>
</dbReference>
<evidence type="ECO:0000256" key="4">
    <source>
        <dbReference type="ARBA" id="ARBA00023136"/>
    </source>
</evidence>
<dbReference type="PANTHER" id="PTHR34292">
    <property type="entry name" value="OUTER SPORE WALL PROTEIN LDS1"/>
    <property type="match status" value="1"/>
</dbReference>
<dbReference type="InterPro" id="IPR059112">
    <property type="entry name" value="CysZ/EI24"/>
</dbReference>
<dbReference type="GO" id="GO:0005619">
    <property type="term" value="C:ascospore wall"/>
    <property type="evidence" value="ECO:0007669"/>
    <property type="project" value="TreeGrafter"/>
</dbReference>
<dbReference type="GO" id="GO:0005628">
    <property type="term" value="C:prospore membrane"/>
    <property type="evidence" value="ECO:0007669"/>
    <property type="project" value="TreeGrafter"/>
</dbReference>
<evidence type="ECO:0000256" key="5">
    <source>
        <dbReference type="SAM" id="Phobius"/>
    </source>
</evidence>
<proteinExistence type="predicted"/>
<dbReference type="AlphaFoldDB" id="A0AAN7YIA2"/>
<keyword evidence="4 5" id="KW-0472">Membrane</keyword>
<comment type="subcellular location">
    <subcellularLocation>
        <location evidence="1">Membrane</location>
        <topology evidence="1">Multi-pass membrane protein</topology>
    </subcellularLocation>
</comment>
<dbReference type="PANTHER" id="PTHR34292:SF2">
    <property type="entry name" value="OUTER SPORE WALL PROTEIN LDS1"/>
    <property type="match status" value="1"/>
</dbReference>
<comment type="caution">
    <text evidence="6">The sequence shown here is derived from an EMBL/GenBank/DDBJ whole genome shotgun (WGS) entry which is preliminary data.</text>
</comment>
<evidence type="ECO:0000313" key="6">
    <source>
        <dbReference type="EMBL" id="KAK5109573.1"/>
    </source>
</evidence>
<accession>A0AAN7YIA2</accession>
<evidence type="ECO:0000256" key="3">
    <source>
        <dbReference type="ARBA" id="ARBA00022989"/>
    </source>
</evidence>
<feature type="transmembrane region" description="Helical" evidence="5">
    <location>
        <begin position="78"/>
        <end position="98"/>
    </location>
</feature>
<organism evidence="6 7">
    <name type="scientific">Meristemomyces frigidus</name>
    <dbReference type="NCBI Taxonomy" id="1508187"/>
    <lineage>
        <taxon>Eukaryota</taxon>
        <taxon>Fungi</taxon>
        <taxon>Dikarya</taxon>
        <taxon>Ascomycota</taxon>
        <taxon>Pezizomycotina</taxon>
        <taxon>Dothideomycetes</taxon>
        <taxon>Dothideomycetidae</taxon>
        <taxon>Mycosphaerellales</taxon>
        <taxon>Teratosphaeriaceae</taxon>
        <taxon>Meristemomyces</taxon>
    </lineage>
</organism>
<protein>
    <recommendedName>
        <fullName evidence="8">Outer spore wall protein RRT8</fullName>
    </recommendedName>
</protein>
<name>A0AAN7YIA2_9PEZI</name>
<dbReference type="GO" id="GO:0005811">
    <property type="term" value="C:lipid droplet"/>
    <property type="evidence" value="ECO:0007669"/>
    <property type="project" value="TreeGrafter"/>
</dbReference>
<evidence type="ECO:0000256" key="2">
    <source>
        <dbReference type="ARBA" id="ARBA00022692"/>
    </source>
</evidence>
<keyword evidence="2 5" id="KW-0812">Transmembrane</keyword>